<proteinExistence type="predicted"/>
<protein>
    <submittedName>
        <fullName evidence="1">Uncharacterized protein</fullName>
    </submittedName>
</protein>
<evidence type="ECO:0000313" key="1">
    <source>
        <dbReference type="EMBL" id="VVC88160.1"/>
    </source>
</evidence>
<sequence length="133" mass="15601">MSSTTRLVPVSVAEHTDRQIALLGHLQMSGKPYTRVYGMMCNRPTTAYHSGFNTNRFSNIVQSTTNSYKVDYSQAHSYVDKPAYNRFQTHSYLDNNYYNRRTRAARIRRAPSEYPPFPWYKVIELARSLHWIN</sequence>
<evidence type="ECO:0000313" key="2">
    <source>
        <dbReference type="Proteomes" id="UP000324832"/>
    </source>
</evidence>
<reference evidence="1 2" key="1">
    <citation type="submission" date="2017-07" db="EMBL/GenBank/DDBJ databases">
        <authorList>
            <person name="Talla V."/>
            <person name="Backstrom N."/>
        </authorList>
    </citation>
    <scope>NUCLEOTIDE SEQUENCE [LARGE SCALE GENOMIC DNA]</scope>
</reference>
<dbReference type="AlphaFoldDB" id="A0A5E4PTE6"/>
<name>A0A5E4PTE6_9NEOP</name>
<dbReference type="EMBL" id="FZQP02000249">
    <property type="protein sequence ID" value="VVC88160.1"/>
    <property type="molecule type" value="Genomic_DNA"/>
</dbReference>
<gene>
    <name evidence="1" type="ORF">LSINAPIS_LOCUS1596</name>
</gene>
<accession>A0A5E4PTE6</accession>
<keyword evidence="2" id="KW-1185">Reference proteome</keyword>
<dbReference type="Proteomes" id="UP000324832">
    <property type="component" value="Unassembled WGS sequence"/>
</dbReference>
<organism evidence="1 2">
    <name type="scientific">Leptidea sinapis</name>
    <dbReference type="NCBI Taxonomy" id="189913"/>
    <lineage>
        <taxon>Eukaryota</taxon>
        <taxon>Metazoa</taxon>
        <taxon>Ecdysozoa</taxon>
        <taxon>Arthropoda</taxon>
        <taxon>Hexapoda</taxon>
        <taxon>Insecta</taxon>
        <taxon>Pterygota</taxon>
        <taxon>Neoptera</taxon>
        <taxon>Endopterygota</taxon>
        <taxon>Lepidoptera</taxon>
        <taxon>Glossata</taxon>
        <taxon>Ditrysia</taxon>
        <taxon>Papilionoidea</taxon>
        <taxon>Pieridae</taxon>
        <taxon>Dismorphiinae</taxon>
        <taxon>Leptidea</taxon>
    </lineage>
</organism>